<evidence type="ECO:0000256" key="2">
    <source>
        <dbReference type="HAMAP-Rule" id="MF_00984"/>
    </source>
</evidence>
<keyword evidence="2" id="KW-0234">DNA repair</keyword>
<gene>
    <name evidence="5" type="ORF">CKF54_06805</name>
</gene>
<protein>
    <recommendedName>
        <fullName evidence="2 3">Single-stranded DNA-binding protein</fullName>
        <shortName evidence="2">SSB</shortName>
    </recommendedName>
</protein>
<dbReference type="RefSeq" id="WP_119525609.1">
    <property type="nucleotide sequence ID" value="NZ_NRHC01000097.1"/>
</dbReference>
<keyword evidence="2" id="KW-0233">DNA recombination</keyword>
<name>A0A3A1Y235_9GAMM</name>
<organism evidence="5 6">
    <name type="scientific">Psittacicella hinzii</name>
    <dbReference type="NCBI Taxonomy" id="2028575"/>
    <lineage>
        <taxon>Bacteria</taxon>
        <taxon>Pseudomonadati</taxon>
        <taxon>Pseudomonadota</taxon>
        <taxon>Gammaproteobacteria</taxon>
        <taxon>Pasteurellales</taxon>
        <taxon>Psittacicellaceae</taxon>
        <taxon>Psittacicella</taxon>
    </lineage>
</organism>
<reference evidence="5 6" key="1">
    <citation type="submission" date="2017-08" db="EMBL/GenBank/DDBJ databases">
        <title>Reclassification of Bisgaard taxon 37 and 44.</title>
        <authorList>
            <person name="Christensen H."/>
        </authorList>
    </citation>
    <scope>NUCLEOTIDE SEQUENCE [LARGE SCALE GENOMIC DNA]</scope>
    <source>
        <strain evidence="5 6">B96_3</strain>
    </source>
</reference>
<comment type="function">
    <text evidence="2">Plays an important role in DNA replication, recombination and repair. Binds to ssDNA and to an array of partner proteins to recruit them to their sites of action during DNA metabolism.</text>
</comment>
<keyword evidence="2" id="KW-0227">DNA damage</keyword>
<comment type="caution">
    <text evidence="2">Lacks conserved residue(s) required for the propagation of feature annotation.</text>
</comment>
<dbReference type="PROSITE" id="PS50935">
    <property type="entry name" value="SSB"/>
    <property type="match status" value="1"/>
</dbReference>
<dbReference type="Proteomes" id="UP000265691">
    <property type="component" value="Unassembled WGS sequence"/>
</dbReference>
<dbReference type="GO" id="GO:0006260">
    <property type="term" value="P:DNA replication"/>
    <property type="evidence" value="ECO:0007669"/>
    <property type="project" value="UniProtKB-UniRule"/>
</dbReference>
<evidence type="ECO:0000256" key="4">
    <source>
        <dbReference type="SAM" id="MobiDB-lite"/>
    </source>
</evidence>
<dbReference type="GO" id="GO:0009295">
    <property type="term" value="C:nucleoid"/>
    <property type="evidence" value="ECO:0007669"/>
    <property type="project" value="TreeGrafter"/>
</dbReference>
<feature type="region of interest" description="Disordered" evidence="4">
    <location>
        <begin position="111"/>
        <end position="204"/>
    </location>
</feature>
<feature type="compositionally biased region" description="Basic and acidic residues" evidence="4">
    <location>
        <begin position="313"/>
        <end position="331"/>
    </location>
</feature>
<evidence type="ECO:0000256" key="1">
    <source>
        <dbReference type="ARBA" id="ARBA00023125"/>
    </source>
</evidence>
<accession>A0A3A1Y235</accession>
<keyword evidence="2" id="KW-0235">DNA replication</keyword>
<dbReference type="PANTHER" id="PTHR10302">
    <property type="entry name" value="SINGLE-STRANDED DNA-BINDING PROTEIN"/>
    <property type="match status" value="1"/>
</dbReference>
<dbReference type="InterPro" id="IPR000424">
    <property type="entry name" value="Primosome_PriB/ssb"/>
</dbReference>
<dbReference type="GO" id="GO:0003697">
    <property type="term" value="F:single-stranded DNA binding"/>
    <property type="evidence" value="ECO:0007669"/>
    <property type="project" value="UniProtKB-UniRule"/>
</dbReference>
<proteinExistence type="inferred from homology"/>
<evidence type="ECO:0000313" key="6">
    <source>
        <dbReference type="Proteomes" id="UP000265691"/>
    </source>
</evidence>
<dbReference type="CDD" id="cd04496">
    <property type="entry name" value="SSB_OBF"/>
    <property type="match status" value="1"/>
</dbReference>
<keyword evidence="6" id="KW-1185">Reference proteome</keyword>
<feature type="compositionally biased region" description="Polar residues" evidence="4">
    <location>
        <begin position="192"/>
        <end position="204"/>
    </location>
</feature>
<feature type="compositionally biased region" description="Polar residues" evidence="4">
    <location>
        <begin position="335"/>
        <end position="344"/>
    </location>
</feature>
<comment type="subunit">
    <text evidence="2">Homotetramer.</text>
</comment>
<feature type="short sequence motif" description="Important for interaction with partner proteins" evidence="2">
    <location>
        <begin position="346"/>
        <end position="351"/>
    </location>
</feature>
<dbReference type="GO" id="GO:0006310">
    <property type="term" value="P:DNA recombination"/>
    <property type="evidence" value="ECO:0007669"/>
    <property type="project" value="UniProtKB-UniRule"/>
</dbReference>
<dbReference type="InterPro" id="IPR012340">
    <property type="entry name" value="NA-bd_OB-fold"/>
</dbReference>
<evidence type="ECO:0000256" key="3">
    <source>
        <dbReference type="RuleBase" id="RU000524"/>
    </source>
</evidence>
<feature type="compositionally biased region" description="Low complexity" evidence="4">
    <location>
        <begin position="131"/>
        <end position="191"/>
    </location>
</feature>
<dbReference type="NCBIfam" id="TIGR00621">
    <property type="entry name" value="ssb"/>
    <property type="match status" value="1"/>
</dbReference>
<sequence length="351" mass="39875">MAMYLNKVYLVGNVGRDPEFFQSRNGEFAAFSLATSTFWLDRTTNQWQSNTDWHRIVCYNERSVRVIHTIAKGSLVFVEGSIKSRKYLDKLTNTERTSIEIQADTVQALIRPPRNNENQYGDVDGYGNGNYGNNSFMNNPNGNNYAGYNNQNYYNGNQNSYQNQNNYQNQNGFQNSNSYPNNYQNSYQGNNWANNNGYSPYGSEQNLANHYAPQSQGYQQNFADDYMNHQASLNQWQEDSGAKANSNFGANQDAVYEQYKTGPQSAINPNADLVVSTQYSPEDKVKLAQESLTAKQSPDHDFVDLDLLKDQDDSDFLEEKKAKDVKVKEKSSASNTYESESTSISEDDLPF</sequence>
<dbReference type="OrthoDB" id="9809878at2"/>
<keyword evidence="1 2" id="KW-0238">DNA-binding</keyword>
<dbReference type="InterPro" id="IPR011344">
    <property type="entry name" value="ssDNA-bd"/>
</dbReference>
<feature type="region of interest" description="Disordered" evidence="4">
    <location>
        <begin position="313"/>
        <end position="351"/>
    </location>
</feature>
<dbReference type="GO" id="GO:0006281">
    <property type="term" value="P:DNA repair"/>
    <property type="evidence" value="ECO:0007669"/>
    <property type="project" value="UniProtKB-UniRule"/>
</dbReference>
<dbReference type="Gene3D" id="2.40.50.140">
    <property type="entry name" value="Nucleic acid-binding proteins"/>
    <property type="match status" value="1"/>
</dbReference>
<comment type="caution">
    <text evidence="5">The sequence shown here is derived from an EMBL/GenBank/DDBJ whole genome shotgun (WGS) entry which is preliminary data.</text>
</comment>
<dbReference type="SUPFAM" id="SSF50249">
    <property type="entry name" value="Nucleic acid-binding proteins"/>
    <property type="match status" value="1"/>
</dbReference>
<dbReference type="PANTHER" id="PTHR10302:SF0">
    <property type="entry name" value="SINGLE-STRANDED DNA-BINDING PROTEIN, MITOCHONDRIAL"/>
    <property type="match status" value="1"/>
</dbReference>
<dbReference type="AlphaFoldDB" id="A0A3A1Y235"/>
<dbReference type="EMBL" id="NRHC01000097">
    <property type="protein sequence ID" value="RIY31369.1"/>
    <property type="molecule type" value="Genomic_DNA"/>
</dbReference>
<dbReference type="Pfam" id="PF00436">
    <property type="entry name" value="SSB"/>
    <property type="match status" value="1"/>
</dbReference>
<dbReference type="HAMAP" id="MF_00984">
    <property type="entry name" value="SSB"/>
    <property type="match status" value="1"/>
</dbReference>
<evidence type="ECO:0000313" key="5">
    <source>
        <dbReference type="EMBL" id="RIY31369.1"/>
    </source>
</evidence>